<feature type="domain" description="Major facilitator superfamily (MFS) profile" evidence="6">
    <location>
        <begin position="26"/>
        <end position="343"/>
    </location>
</feature>
<evidence type="ECO:0000256" key="4">
    <source>
        <dbReference type="ARBA" id="ARBA00023136"/>
    </source>
</evidence>
<dbReference type="EMBL" id="CP111024">
    <property type="protein sequence ID" value="WAR22956.1"/>
    <property type="molecule type" value="Genomic_DNA"/>
</dbReference>
<evidence type="ECO:0000256" key="5">
    <source>
        <dbReference type="SAM" id="Phobius"/>
    </source>
</evidence>
<evidence type="ECO:0000256" key="2">
    <source>
        <dbReference type="ARBA" id="ARBA00022692"/>
    </source>
</evidence>
<evidence type="ECO:0000313" key="8">
    <source>
        <dbReference type="Proteomes" id="UP001164746"/>
    </source>
</evidence>
<feature type="transmembrane region" description="Helical" evidence="5">
    <location>
        <begin position="204"/>
        <end position="224"/>
    </location>
</feature>
<dbReference type="Gene3D" id="1.20.1250.20">
    <property type="entry name" value="MFS general substrate transporter like domains"/>
    <property type="match status" value="1"/>
</dbReference>
<keyword evidence="4 5" id="KW-0472">Membrane</keyword>
<dbReference type="InterPro" id="IPR005828">
    <property type="entry name" value="MFS_sugar_transport-like"/>
</dbReference>
<sequence>MSAEKNADDLLLSIGGCGRYQWRLVVTLHLLQILVVFSLNSNIIISATKEWRCADETICGRIRNVSDFSNSTHGCPVKQCKFTLVDNETVECERFQFHDNTTFVAEWGLVCGKSYIPTTIQSMDLAGVMVGHVISGQIADLVGRRIPLYATILCIMVFNLIGYFSVTWSMLAASRFLLGVGVSMFLTVSYSLSSEFTVNKWRVWAIGFPSWFVEVCMFSLFAWLLQDWRYILLMCALLGVPFLFTWRLIPESFRWYLAHDKIDKATAIIQSVADANGKQYPDLKDFNEINSGQTIRFYPGSLFFIFAGVAFISILCCLGLPETKDSNLSDKIVEESSGYAKIS</sequence>
<dbReference type="Pfam" id="PF00083">
    <property type="entry name" value="Sugar_tr"/>
    <property type="match status" value="1"/>
</dbReference>
<dbReference type="SUPFAM" id="SSF103473">
    <property type="entry name" value="MFS general substrate transporter"/>
    <property type="match status" value="1"/>
</dbReference>
<protein>
    <submittedName>
        <fullName evidence="7">ORCT-like protein</fullName>
    </submittedName>
</protein>
<keyword evidence="3 5" id="KW-1133">Transmembrane helix</keyword>
<name>A0ABY7FQF1_MYAAR</name>
<feature type="transmembrane region" description="Helical" evidence="5">
    <location>
        <begin position="302"/>
        <end position="321"/>
    </location>
</feature>
<evidence type="ECO:0000256" key="1">
    <source>
        <dbReference type="ARBA" id="ARBA00004141"/>
    </source>
</evidence>
<feature type="transmembrane region" description="Helical" evidence="5">
    <location>
        <begin position="172"/>
        <end position="192"/>
    </location>
</feature>
<dbReference type="InterPro" id="IPR005829">
    <property type="entry name" value="Sugar_transporter_CS"/>
</dbReference>
<evidence type="ECO:0000256" key="3">
    <source>
        <dbReference type="ARBA" id="ARBA00022989"/>
    </source>
</evidence>
<feature type="transmembrane region" description="Helical" evidence="5">
    <location>
        <begin position="146"/>
        <end position="166"/>
    </location>
</feature>
<dbReference type="PANTHER" id="PTHR24064">
    <property type="entry name" value="SOLUTE CARRIER FAMILY 22 MEMBER"/>
    <property type="match status" value="1"/>
</dbReference>
<proteinExistence type="predicted"/>
<dbReference type="PROSITE" id="PS50850">
    <property type="entry name" value="MFS"/>
    <property type="match status" value="1"/>
</dbReference>
<feature type="transmembrane region" description="Helical" evidence="5">
    <location>
        <begin position="20"/>
        <end position="39"/>
    </location>
</feature>
<feature type="transmembrane region" description="Helical" evidence="5">
    <location>
        <begin position="230"/>
        <end position="249"/>
    </location>
</feature>
<keyword evidence="8" id="KW-1185">Reference proteome</keyword>
<dbReference type="PROSITE" id="PS00216">
    <property type="entry name" value="SUGAR_TRANSPORT_1"/>
    <property type="match status" value="1"/>
</dbReference>
<accession>A0ABY7FQF1</accession>
<evidence type="ECO:0000313" key="7">
    <source>
        <dbReference type="EMBL" id="WAR22956.1"/>
    </source>
</evidence>
<dbReference type="InterPro" id="IPR036259">
    <property type="entry name" value="MFS_trans_sf"/>
</dbReference>
<dbReference type="InterPro" id="IPR020846">
    <property type="entry name" value="MFS_dom"/>
</dbReference>
<keyword evidence="2 5" id="KW-0812">Transmembrane</keyword>
<gene>
    <name evidence="7" type="ORF">MAR_036625</name>
</gene>
<dbReference type="Proteomes" id="UP001164746">
    <property type="component" value="Chromosome 13"/>
</dbReference>
<comment type="subcellular location">
    <subcellularLocation>
        <location evidence="1">Membrane</location>
        <topology evidence="1">Multi-pass membrane protein</topology>
    </subcellularLocation>
</comment>
<reference evidence="7" key="1">
    <citation type="submission" date="2022-11" db="EMBL/GenBank/DDBJ databases">
        <title>Centuries of genome instability and evolution in soft-shell clam transmissible cancer (bioRxiv).</title>
        <authorList>
            <person name="Hart S.F.M."/>
            <person name="Yonemitsu M.A."/>
            <person name="Giersch R.M."/>
            <person name="Beal B.F."/>
            <person name="Arriagada G."/>
            <person name="Davis B.W."/>
            <person name="Ostrander E.A."/>
            <person name="Goff S.P."/>
            <person name="Metzger M.J."/>
        </authorList>
    </citation>
    <scope>NUCLEOTIDE SEQUENCE</scope>
    <source>
        <strain evidence="7">MELC-2E11</strain>
        <tissue evidence="7">Siphon/mantle</tissue>
    </source>
</reference>
<organism evidence="7 8">
    <name type="scientific">Mya arenaria</name>
    <name type="common">Soft-shell clam</name>
    <dbReference type="NCBI Taxonomy" id="6604"/>
    <lineage>
        <taxon>Eukaryota</taxon>
        <taxon>Metazoa</taxon>
        <taxon>Spiralia</taxon>
        <taxon>Lophotrochozoa</taxon>
        <taxon>Mollusca</taxon>
        <taxon>Bivalvia</taxon>
        <taxon>Autobranchia</taxon>
        <taxon>Heteroconchia</taxon>
        <taxon>Euheterodonta</taxon>
        <taxon>Imparidentia</taxon>
        <taxon>Neoheterodontei</taxon>
        <taxon>Myida</taxon>
        <taxon>Myoidea</taxon>
        <taxon>Myidae</taxon>
        <taxon>Mya</taxon>
    </lineage>
</organism>
<evidence type="ECO:0000259" key="6">
    <source>
        <dbReference type="PROSITE" id="PS50850"/>
    </source>
</evidence>